<keyword evidence="2" id="KW-1185">Reference proteome</keyword>
<evidence type="ECO:0000313" key="1">
    <source>
        <dbReference type="EMBL" id="KAJ4728462.1"/>
    </source>
</evidence>
<protein>
    <submittedName>
        <fullName evidence="1">RPM1 interacting protein 4</fullName>
    </submittedName>
</protein>
<name>A0ACC1YZ17_MELAZ</name>
<comment type="caution">
    <text evidence="1">The sequence shown here is derived from an EMBL/GenBank/DDBJ whole genome shotgun (WGS) entry which is preliminary data.</text>
</comment>
<accession>A0ACC1YZ17</accession>
<dbReference type="EMBL" id="CM051394">
    <property type="protein sequence ID" value="KAJ4728462.1"/>
    <property type="molecule type" value="Genomic_DNA"/>
</dbReference>
<evidence type="ECO:0000313" key="2">
    <source>
        <dbReference type="Proteomes" id="UP001164539"/>
    </source>
</evidence>
<proteinExistence type="predicted"/>
<dbReference type="Proteomes" id="UP001164539">
    <property type="component" value="Chromosome 1"/>
</dbReference>
<gene>
    <name evidence="1" type="ORF">OWV82_001387</name>
</gene>
<reference evidence="1 2" key="1">
    <citation type="journal article" date="2023" name="Science">
        <title>Complex scaffold remodeling in plant triterpene biosynthesis.</title>
        <authorList>
            <person name="De La Pena R."/>
            <person name="Hodgson H."/>
            <person name="Liu J.C."/>
            <person name="Stephenson M.J."/>
            <person name="Martin A.C."/>
            <person name="Owen C."/>
            <person name="Harkess A."/>
            <person name="Leebens-Mack J."/>
            <person name="Jimenez L.E."/>
            <person name="Osbourn A."/>
            <person name="Sattely E.S."/>
        </authorList>
    </citation>
    <scope>NUCLEOTIDE SEQUENCE [LARGE SCALE GENOMIC DNA]</scope>
    <source>
        <strain evidence="2">cv. JPN11</strain>
        <tissue evidence="1">Leaf</tissue>
    </source>
</reference>
<sequence length="269" mass="29674">MAQQQRSHVPKFGNWESEENVPYTMYFDKARKGRTGGKMINPNDPQENPDLLAEYEAPAPPPPSRTKAEVEKPQGQAAVGPTYENRRNGEDSEHKQFRDSPARYGLGDMSSKPATESTHQRGGRVSNSAENYKRPARHSAGSENSFERSPLHNQARTAGRGSVDSASPTWEGKGAYRSSHGTPGRSRMRPTPRVDESPDRGAAVPKFGEWDESNPSSADGYTHIFNKVREERSSGGKVPGMASPSPYRPVNRPTNSDSVKSCCFPWSKK</sequence>
<organism evidence="1 2">
    <name type="scientific">Melia azedarach</name>
    <name type="common">Chinaberry tree</name>
    <dbReference type="NCBI Taxonomy" id="155640"/>
    <lineage>
        <taxon>Eukaryota</taxon>
        <taxon>Viridiplantae</taxon>
        <taxon>Streptophyta</taxon>
        <taxon>Embryophyta</taxon>
        <taxon>Tracheophyta</taxon>
        <taxon>Spermatophyta</taxon>
        <taxon>Magnoliopsida</taxon>
        <taxon>eudicotyledons</taxon>
        <taxon>Gunneridae</taxon>
        <taxon>Pentapetalae</taxon>
        <taxon>rosids</taxon>
        <taxon>malvids</taxon>
        <taxon>Sapindales</taxon>
        <taxon>Meliaceae</taxon>
        <taxon>Melia</taxon>
    </lineage>
</organism>